<organism evidence="15 16">
    <name type="scientific">Acromyrmex insinuator</name>
    <dbReference type="NCBI Taxonomy" id="230686"/>
    <lineage>
        <taxon>Eukaryota</taxon>
        <taxon>Metazoa</taxon>
        <taxon>Ecdysozoa</taxon>
        <taxon>Arthropoda</taxon>
        <taxon>Hexapoda</taxon>
        <taxon>Insecta</taxon>
        <taxon>Pterygota</taxon>
        <taxon>Neoptera</taxon>
        <taxon>Endopterygota</taxon>
        <taxon>Hymenoptera</taxon>
        <taxon>Apocrita</taxon>
        <taxon>Aculeata</taxon>
        <taxon>Formicoidea</taxon>
        <taxon>Formicidae</taxon>
        <taxon>Myrmicinae</taxon>
        <taxon>Acromyrmex</taxon>
    </lineage>
</organism>
<evidence type="ECO:0000313" key="16">
    <source>
        <dbReference type="Proteomes" id="UP000667349"/>
    </source>
</evidence>
<name>A0A836JBT1_9HYME</name>
<reference evidence="15" key="1">
    <citation type="submission" date="2020-02" db="EMBL/GenBank/DDBJ databases">
        <title>Relaxed selection underlies rapid genomic changes in the transitions from sociality to social parasitism in ants.</title>
        <authorList>
            <person name="Bi X."/>
        </authorList>
    </citation>
    <scope>NUCLEOTIDE SEQUENCE</scope>
    <source>
        <strain evidence="15">BGI-DK2013a</strain>
        <tissue evidence="15">Whole body</tissue>
    </source>
</reference>
<dbReference type="InterPro" id="IPR000008">
    <property type="entry name" value="C2_dom"/>
</dbReference>
<feature type="domain" description="MHD2" evidence="14">
    <location>
        <begin position="967"/>
        <end position="1073"/>
    </location>
</feature>
<dbReference type="EMBL" id="JAANHZ010000734">
    <property type="protein sequence ID" value="KAG5307472.1"/>
    <property type="molecule type" value="Genomic_DNA"/>
</dbReference>
<sequence length="1752" mass="199316">MNSQNSTVLIACEEPIISNETNWEFVGNEDITESIQNNSIKKRYCSPKCSSAWFLKIRREIVKNCCNKVYPMLCVTNGTKKRKMAHFEKLNENHPYYVIAALRMSQKPEAKEVTVARFYWKFAAFNFISKRIQESDGGFFENLGTLLAEKVRAQEQAEGSLPEKKAETQEEEEEEEEDSTLNEEGSINEPTEALLETDSDRDENEHARNFLAESMGLNIEELYAALVYMIQHQIGFDVSKECSQETLLNHLQSAFKIDNKTHERVLEHMQNLEPPELHLNIEVIEAKELVPKDSNGKSDPFCALYLESAPTRRYNTAVKTCTLSPIWEEHFELPLEDPENDILYLEVWDFDPAETVPEKMSKVKDIKGVRGLVKLAKEIAVTATTGSHNNEFIGRCRISLKDIPTTGHTMWYALDKKNKTKRRGVVKLRLAFSAEHNAQVAAQEHRHLLRVLLLHEIETEKIEKYCWCGRWSGPAEALILQHSAQRGLLARNLALAQWIEYARIHEEHPLSFTIFNELIINLLRPMDSGLFSIDETKLFWKATKKIVFSCLNTIRKIRKLILGNQNTIIQLTSILRVLSSISSLKVPEDVDLFPAKMYFWFTESENLKIDILQGLEFTITQSCTEWFEHILSNNSPETESDEDALRYYIKIIQLIRADLQRAIDYYDKIFIKKINIPYARMMYIAYEKRISDMCMIIIEDVCARLKRIEVDSTDNAELSLGTTLFELYLILQRYATLGQVLCAEGQLENMKIQNYYDWFKGGIAHWLEIAVYKALKRIDRAVEIDTLQAIDSSVQYSSSAVDTLTTFYQIKVFWTQLAWPDVEGSYTFIARIIDDICKCSMAYADKMAAKAEITTELEQLSQSSVYEKRFTISTAWCFAINNIDYIRTSIAPLAQDLGLQDIIDALGEHKTHEEADRCQQTLQLIINNATDTVKNKIIELLEVVANKMAPAMNRYLMEGAELIDTTSNAMDRLLQYLDSNLATLHDNLNEDNFNRVLHVIWEIISQTLYDLVNTNLEKRRPPAFYSNLHKTLHTLIRFFNLGADETANIQVLEKIERLLQLHGLETAELIHRYHQERMEEQKKIEEPVNGLVSIKAYFVDNSLNIQILNARNLRCMDSNGHFISKLSTLERKLHSKSKQKVKEGKTSKCDSYVKIRLLPEEKFAEIKTPKTHVQKETQFPLFDETFNIPLTSEQRAVENAIVAFELKDKDFLRSRFMAEAFLSFNEIPDTEPETSFAILDQIHIKLSRPTKKSDASSPYQLLGHFVDTFERIFDVNNSAEDILAYLSRLAHNSTVYLSPNQSLKIVPRHESRTRLGTVEPWPKTSIKIKSVRAIPKDAQERVVSLVVDNNSLEGPASGEEGGHGNGPRKGPLDGLIYEQPSRPNQQEGEYIRSNETQELSIVFGSDLAAVDTGLGPTNERIELDERTGSKIKRSQSPIVSAIDDHVHIPILIHYKHHPEGFNGAALELQSTGDNSDARSKRSRKTLDEDNDNDDEQPTRRICAAHRHRVSCHVARAHTEPPCRRDVNRSRPCRVHDRRRDCSRGKSTERPEHRHLRFHDPNAIVRLEQDPILRPVRILGCPPAEGQEITSYLEPAGPSYVYTGIGVGGQFAGGEPHCFDLHNPDNILPKSRVGSIARLLDGPNRAVKDINRKVLAMARAMTPAWSLRLLGVSCGSVLCAWGLLLILSVLGGASHGTGIGNFGLGSMTGTMDDLNGVRCPWACTCGGQEVDCSHRELTQIPGDLASLLIAEKL</sequence>
<dbReference type="Pfam" id="PF06292">
    <property type="entry name" value="MUN"/>
    <property type="match status" value="1"/>
</dbReference>
<dbReference type="GO" id="GO:0099503">
    <property type="term" value="C:secretory vesicle"/>
    <property type="evidence" value="ECO:0007669"/>
    <property type="project" value="TreeGrafter"/>
</dbReference>
<evidence type="ECO:0000256" key="11">
    <source>
        <dbReference type="SAM" id="Phobius"/>
    </source>
</evidence>
<keyword evidence="7" id="KW-0433">Leucine-rich repeat</keyword>
<dbReference type="SUPFAM" id="SSF49562">
    <property type="entry name" value="C2 domain (Calcium/lipid-binding domain, CaLB)"/>
    <property type="match status" value="2"/>
</dbReference>
<keyword evidence="11" id="KW-1133">Transmembrane helix</keyword>
<dbReference type="GO" id="GO:0006887">
    <property type="term" value="P:exocytosis"/>
    <property type="evidence" value="ECO:0007669"/>
    <property type="project" value="UniProtKB-KW"/>
</dbReference>
<comment type="caution">
    <text evidence="15">The sequence shown here is derived from an EMBL/GenBank/DDBJ whole genome shotgun (WGS) entry which is preliminary data.</text>
</comment>
<dbReference type="Gene3D" id="1.10.357.50">
    <property type="match status" value="1"/>
</dbReference>
<keyword evidence="16" id="KW-1185">Reference proteome</keyword>
<evidence type="ECO:0000256" key="2">
    <source>
        <dbReference type="ARBA" id="ARBA00004496"/>
    </source>
</evidence>
<dbReference type="Pfam" id="PF01462">
    <property type="entry name" value="LRRNT"/>
    <property type="match status" value="1"/>
</dbReference>
<evidence type="ECO:0000259" key="13">
    <source>
        <dbReference type="PROSITE" id="PS51258"/>
    </source>
</evidence>
<dbReference type="PROSITE" id="PS51259">
    <property type="entry name" value="MHD2"/>
    <property type="match status" value="1"/>
</dbReference>
<feature type="region of interest" description="Disordered" evidence="10">
    <location>
        <begin position="154"/>
        <end position="203"/>
    </location>
</feature>
<comment type="subcellular location">
    <subcellularLocation>
        <location evidence="2">Cytoplasm</location>
    </subcellularLocation>
    <subcellularLocation>
        <location evidence="3">Late endosome</location>
    </subcellularLocation>
    <subcellularLocation>
        <location evidence="1">Recycling endosome</location>
    </subcellularLocation>
</comment>
<feature type="domain" description="MHD1" evidence="13">
    <location>
        <begin position="725"/>
        <end position="847"/>
    </location>
</feature>
<protein>
    <submittedName>
        <fullName evidence="15">UN13D protein</fullName>
    </submittedName>
</protein>
<gene>
    <name evidence="15" type="primary">Unc13d</name>
    <name evidence="15" type="ORF">G6Z75_0002749</name>
</gene>
<evidence type="ECO:0000256" key="8">
    <source>
        <dbReference type="ARBA" id="ARBA00022729"/>
    </source>
</evidence>
<keyword evidence="8" id="KW-0732">Signal</keyword>
<keyword evidence="11" id="KW-0812">Transmembrane</keyword>
<dbReference type="Pfam" id="PF00168">
    <property type="entry name" value="C2"/>
    <property type="match status" value="2"/>
</dbReference>
<feature type="non-terminal residue" evidence="15">
    <location>
        <position position="1"/>
    </location>
</feature>
<dbReference type="SMART" id="SM00239">
    <property type="entry name" value="C2"/>
    <property type="match status" value="2"/>
</dbReference>
<dbReference type="InterPro" id="IPR000372">
    <property type="entry name" value="LRRNT"/>
</dbReference>
<dbReference type="InterPro" id="IPR014772">
    <property type="entry name" value="Munc13_dom-2"/>
</dbReference>
<keyword evidence="9" id="KW-0967">Endosome</keyword>
<keyword evidence="6" id="KW-0963">Cytoplasm</keyword>
<keyword evidence="11" id="KW-0472">Membrane</keyword>
<comment type="similarity">
    <text evidence="4">Belongs to the unc-13 family.</text>
</comment>
<dbReference type="Proteomes" id="UP000667349">
    <property type="component" value="Unassembled WGS sequence"/>
</dbReference>
<evidence type="ECO:0000256" key="4">
    <source>
        <dbReference type="ARBA" id="ARBA00005823"/>
    </source>
</evidence>
<evidence type="ECO:0000256" key="10">
    <source>
        <dbReference type="SAM" id="MobiDB-lite"/>
    </source>
</evidence>
<evidence type="ECO:0000256" key="6">
    <source>
        <dbReference type="ARBA" id="ARBA00022490"/>
    </source>
</evidence>
<dbReference type="InterPro" id="IPR010439">
    <property type="entry name" value="MUN_dom"/>
</dbReference>
<feature type="domain" description="C2" evidence="12">
    <location>
        <begin position="1083"/>
        <end position="1238"/>
    </location>
</feature>
<feature type="domain" description="C2" evidence="12">
    <location>
        <begin position="260"/>
        <end position="412"/>
    </location>
</feature>
<dbReference type="InterPro" id="IPR052095">
    <property type="entry name" value="UNC-13_domain"/>
</dbReference>
<dbReference type="PROSITE" id="PS51258">
    <property type="entry name" value="MHD1"/>
    <property type="match status" value="1"/>
</dbReference>
<dbReference type="GO" id="GO:0055037">
    <property type="term" value="C:recycling endosome"/>
    <property type="evidence" value="ECO:0007669"/>
    <property type="project" value="UniProtKB-SubCell"/>
</dbReference>
<dbReference type="GO" id="GO:0005770">
    <property type="term" value="C:late endosome"/>
    <property type="evidence" value="ECO:0007669"/>
    <property type="project" value="UniProtKB-SubCell"/>
</dbReference>
<keyword evidence="5" id="KW-0268">Exocytosis</keyword>
<feature type="non-terminal residue" evidence="15">
    <location>
        <position position="1752"/>
    </location>
</feature>
<dbReference type="PANTHER" id="PTHR45999">
    <property type="entry name" value="UNC-13-4A, ISOFORM B"/>
    <property type="match status" value="1"/>
</dbReference>
<feature type="compositionally biased region" description="Basic and acidic residues" evidence="10">
    <location>
        <begin position="154"/>
        <end position="168"/>
    </location>
</feature>
<dbReference type="Gene3D" id="2.60.40.150">
    <property type="entry name" value="C2 domain"/>
    <property type="match status" value="2"/>
</dbReference>
<evidence type="ECO:0000256" key="5">
    <source>
        <dbReference type="ARBA" id="ARBA00022483"/>
    </source>
</evidence>
<evidence type="ECO:0000256" key="9">
    <source>
        <dbReference type="ARBA" id="ARBA00022753"/>
    </source>
</evidence>
<evidence type="ECO:0000313" key="15">
    <source>
        <dbReference type="EMBL" id="KAG5307472.1"/>
    </source>
</evidence>
<evidence type="ECO:0000256" key="3">
    <source>
        <dbReference type="ARBA" id="ARBA00004603"/>
    </source>
</evidence>
<evidence type="ECO:0000259" key="12">
    <source>
        <dbReference type="PROSITE" id="PS50004"/>
    </source>
</evidence>
<dbReference type="InterPro" id="IPR014770">
    <property type="entry name" value="Munc13_1"/>
</dbReference>
<dbReference type="Gene3D" id="1.20.58.1100">
    <property type="match status" value="1"/>
</dbReference>
<feature type="region of interest" description="Disordered" evidence="10">
    <location>
        <begin position="1470"/>
        <end position="1498"/>
    </location>
</feature>
<dbReference type="InterPro" id="IPR035892">
    <property type="entry name" value="C2_domain_sf"/>
</dbReference>
<evidence type="ECO:0000256" key="1">
    <source>
        <dbReference type="ARBA" id="ARBA00004172"/>
    </source>
</evidence>
<feature type="region of interest" description="Disordered" evidence="10">
    <location>
        <begin position="1349"/>
        <end position="1386"/>
    </location>
</feature>
<dbReference type="PROSITE" id="PS50004">
    <property type="entry name" value="C2"/>
    <property type="match status" value="2"/>
</dbReference>
<evidence type="ECO:0000259" key="14">
    <source>
        <dbReference type="PROSITE" id="PS51259"/>
    </source>
</evidence>
<proteinExistence type="inferred from homology"/>
<feature type="compositionally biased region" description="Basic and acidic residues" evidence="10">
    <location>
        <begin position="1475"/>
        <end position="1487"/>
    </location>
</feature>
<accession>A0A836JBT1</accession>
<dbReference type="PANTHER" id="PTHR45999:SF2">
    <property type="entry name" value="PROTEIN UNC-13 HOMOLOG 4B"/>
    <property type="match status" value="1"/>
</dbReference>
<evidence type="ECO:0000256" key="7">
    <source>
        <dbReference type="ARBA" id="ARBA00022614"/>
    </source>
</evidence>
<feature type="compositionally biased region" description="Acidic residues" evidence="10">
    <location>
        <begin position="169"/>
        <end position="181"/>
    </location>
</feature>
<feature type="transmembrane region" description="Helical" evidence="11">
    <location>
        <begin position="1664"/>
        <end position="1689"/>
    </location>
</feature>
<dbReference type="SMART" id="SM00013">
    <property type="entry name" value="LRRNT"/>
    <property type="match status" value="1"/>
</dbReference>